<dbReference type="PROSITE" id="PS50835">
    <property type="entry name" value="IG_LIKE"/>
    <property type="match status" value="5"/>
</dbReference>
<feature type="compositionally biased region" description="Low complexity" evidence="5">
    <location>
        <begin position="1070"/>
        <end position="1080"/>
    </location>
</feature>
<name>A0A6P4Z2D9_BRABE</name>
<keyword evidence="3" id="KW-0393">Immunoglobulin domain</keyword>
<dbReference type="InterPro" id="IPR013106">
    <property type="entry name" value="Ig_V-set"/>
</dbReference>
<feature type="compositionally biased region" description="Polar residues" evidence="5">
    <location>
        <begin position="1335"/>
        <end position="1353"/>
    </location>
</feature>
<keyword evidence="6" id="KW-0472">Membrane</keyword>
<organism evidence="10 11">
    <name type="scientific">Branchiostoma belcheri</name>
    <name type="common">Amphioxus</name>
    <dbReference type="NCBI Taxonomy" id="7741"/>
    <lineage>
        <taxon>Eukaryota</taxon>
        <taxon>Metazoa</taxon>
        <taxon>Chordata</taxon>
        <taxon>Cephalochordata</taxon>
        <taxon>Leptocardii</taxon>
        <taxon>Amphioxiformes</taxon>
        <taxon>Branchiostomatidae</taxon>
        <taxon>Branchiostoma</taxon>
    </lineage>
</organism>
<feature type="domain" description="Ig-like" evidence="8">
    <location>
        <begin position="191"/>
        <end position="276"/>
    </location>
</feature>
<evidence type="ECO:0000256" key="1">
    <source>
        <dbReference type="ARBA" id="ARBA00022737"/>
    </source>
</evidence>
<evidence type="ECO:0000256" key="3">
    <source>
        <dbReference type="ARBA" id="ARBA00023319"/>
    </source>
</evidence>
<dbReference type="InterPro" id="IPR013783">
    <property type="entry name" value="Ig-like_fold"/>
</dbReference>
<keyword evidence="2" id="KW-1015">Disulfide bond</keyword>
<dbReference type="FunFam" id="2.60.40.10:FF:000032">
    <property type="entry name" value="palladin isoform X1"/>
    <property type="match status" value="1"/>
</dbReference>
<feature type="domain" description="Fibronectin type-III" evidence="9">
    <location>
        <begin position="561"/>
        <end position="654"/>
    </location>
</feature>
<feature type="compositionally biased region" description="Polar residues" evidence="5">
    <location>
        <begin position="1052"/>
        <end position="1069"/>
    </location>
</feature>
<dbReference type="Pfam" id="PF00041">
    <property type="entry name" value="fn3"/>
    <property type="match status" value="2"/>
</dbReference>
<dbReference type="GO" id="GO:0098632">
    <property type="term" value="F:cell-cell adhesion mediator activity"/>
    <property type="evidence" value="ECO:0007669"/>
    <property type="project" value="TreeGrafter"/>
</dbReference>
<dbReference type="OrthoDB" id="6234674at2759"/>
<dbReference type="GO" id="GO:0030424">
    <property type="term" value="C:axon"/>
    <property type="evidence" value="ECO:0007669"/>
    <property type="project" value="TreeGrafter"/>
</dbReference>
<dbReference type="InterPro" id="IPR003598">
    <property type="entry name" value="Ig_sub2"/>
</dbReference>
<sequence>MGVLWWGWQLATVLLLAKLRSVISQVALPPREVIARYGESAVLPCDVQYPNGVLPFVIEWQKQGVAIPVFILFNGYPPHIDPQFQGRVSLFQEASLQIDNVLAEDAGWYECKVVFLDRVDNAQKNGTWVHLKVYAETPSDGRIIGTHSVWIMESVCWWYLWLLISFDIGQTSAAVMFGTDVPSLNIAAARPTFLDKSPALLQYNQGDTGRLFCVAAGHPPPQVRWKKGDQPIMPTVKYRLTETSLTIVSLVREDAGVYTCTAQSEAGDLQHTMRMVIFGPPVIMVPPQNTTGVVGSEVAFECQAEAFPANMTMRWLRDGINVFYYTSLYSRVNVLGDGTLIIRRLRRSDVGMYTCSPTNGIGVAPRATAYLRVQYPPQLLPMPATQLIPRGGVGRIRCPHDADPPIHTILWKKNGRVLDVAGEPSLSTDRDGTLVITGVTDMSAGLYSCIPRNVLGSGGESPYVQVAVTDPPEFTVQPESSYYITVGGDITMVCAATGEPMPFVSWRKDGIDLDDELYDIAGGNLSLWEVTKEDYGVYECLAQNEVTTISVTSHVFIQGTSPHVPTGLSVATSSNSAHVTWQPSYDGGSEQTFILWYRAVTARDWNTLQVNSNVNRYTVYNLMSSTMYEFSVMARNRLGDSMFTTIVVRATQEPGYVDPYKPLPPEGLTANVTEEGVMLSWLAPTPAISGNSGVICRGIQARGQCLENLTVFAYCLQQCTQHIYTIHFPSEPGYVDPYKPLPPEGLTANVTEEGVMLSWLAPPQLSLATVVSYAVEYRREGNAWRILQENIAAENTSILVVSGLHRQTTYEFRVFAFSEVTFSEPSDVISVYTEDIPVYTDPVEMAGQFGASTPILAGVAGGLGFLLLAILLSCFAVKVINKRKVKRKEQRQENVKLISLSKLAQDRVRWTPQSNNYSNGFTNGFGGHIKNRFFLDSSQSPPDSYRSKSASEKPSMSSQDKNMNIQYDSPSMYRLLRSSRTFRYNVEITRPIGTISRAPDGRFILGQDKSVTKERRHSPYQTNDILPVPQLVPPGRPFHISRDSSFCPVPRLQNTFRPIQQEEVTPSPTSSDGSYGSGHSSEVRRALVKPASSRSPAKSSSNVPPSRSSRYSRGSQRVVSADVHSSPELFHTAQPARYRSMPGQSLQRYPSSATSTKYPSSGLGRYSGASRTSFEGIPMQHYLNTRPQSHSSTSSRESHKVYPVGPPKPPRHQAFREPAFRVSYPYVPEDSGFPSSSQVDFLDNRHSAPVETLSARRLNRVFHSTPQSSTSQLDHSDFTFGSEQTLTEEDSEDKSFKGSNATLVNEIFTEKKPKAIEVSPGRASSASASSGRGSKTSTVAISRGSSFRTSEGYTSPDHDSLSSGFVSKNTSHTTAQGSRGYSSDNISGEDGPFESTSSEQSPVSGSTPHPTDADEHFEWDSTEPLGSNILQAVQRYIIQGKSPLPKQKPRQTESKLPGPREIRRHRRISRFSDVDARCAALKQEFQEYKQRQKELGEDQMNYEQEYERTTMV</sequence>
<feature type="signal peptide" evidence="7">
    <location>
        <begin position="1"/>
        <end position="24"/>
    </location>
</feature>
<dbReference type="Gene3D" id="2.60.40.10">
    <property type="entry name" value="Immunoglobulins"/>
    <property type="match status" value="7"/>
</dbReference>
<feature type="compositionally biased region" description="Polar residues" evidence="5">
    <location>
        <begin position="1394"/>
        <end position="1409"/>
    </location>
</feature>
<feature type="compositionally biased region" description="Low complexity" evidence="5">
    <location>
        <begin position="1321"/>
        <end position="1334"/>
    </location>
</feature>
<evidence type="ECO:0000256" key="5">
    <source>
        <dbReference type="SAM" id="MobiDB-lite"/>
    </source>
</evidence>
<keyword evidence="1" id="KW-0677">Repeat</keyword>
<keyword evidence="4" id="KW-0175">Coiled coil</keyword>
<feature type="domain" description="Ig-like" evidence="8">
    <location>
        <begin position="280"/>
        <end position="374"/>
    </location>
</feature>
<dbReference type="CDD" id="cd00063">
    <property type="entry name" value="FN3"/>
    <property type="match status" value="2"/>
</dbReference>
<dbReference type="SUPFAM" id="SSF49265">
    <property type="entry name" value="Fibronectin type III"/>
    <property type="match status" value="2"/>
</dbReference>
<protein>
    <submittedName>
        <fullName evidence="11">Uncharacterized protein LOC109474793</fullName>
    </submittedName>
</protein>
<dbReference type="PANTHER" id="PTHR44170:SF58">
    <property type="entry name" value="PROTEIN TURTLE HOMOLOG A-LIKE ISOFORM X1"/>
    <property type="match status" value="1"/>
</dbReference>
<dbReference type="GO" id="GO:0007411">
    <property type="term" value="P:axon guidance"/>
    <property type="evidence" value="ECO:0007669"/>
    <property type="project" value="TreeGrafter"/>
</dbReference>
<dbReference type="GO" id="GO:0007420">
    <property type="term" value="P:brain development"/>
    <property type="evidence" value="ECO:0007669"/>
    <property type="project" value="TreeGrafter"/>
</dbReference>
<accession>A0A6P4Z2D9</accession>
<dbReference type="GeneID" id="109474793"/>
<feature type="coiled-coil region" evidence="4">
    <location>
        <begin position="1471"/>
        <end position="1505"/>
    </location>
</feature>
<evidence type="ECO:0000259" key="8">
    <source>
        <dbReference type="PROSITE" id="PS50835"/>
    </source>
</evidence>
<feature type="domain" description="Ig-like" evidence="8">
    <location>
        <begin position="24"/>
        <end position="113"/>
    </location>
</feature>
<feature type="compositionally biased region" description="Basic and acidic residues" evidence="5">
    <location>
        <begin position="1450"/>
        <end position="1461"/>
    </location>
</feature>
<feature type="compositionally biased region" description="Polar residues" evidence="5">
    <location>
        <begin position="1142"/>
        <end position="1159"/>
    </location>
</feature>
<dbReference type="InterPro" id="IPR003599">
    <property type="entry name" value="Ig_sub"/>
</dbReference>
<dbReference type="InterPro" id="IPR036179">
    <property type="entry name" value="Ig-like_dom_sf"/>
</dbReference>
<feature type="region of interest" description="Disordered" evidence="5">
    <location>
        <begin position="937"/>
        <end position="964"/>
    </location>
</feature>
<dbReference type="InterPro" id="IPR007110">
    <property type="entry name" value="Ig-like_dom"/>
</dbReference>
<dbReference type="FunFam" id="2.60.40.10:FF:000323">
    <property type="entry name" value="Immunoglobulin superfamily member 9B"/>
    <property type="match status" value="1"/>
</dbReference>
<gene>
    <name evidence="11" type="primary">LOC109474793</name>
</gene>
<dbReference type="KEGG" id="bbel:109474793"/>
<feature type="region of interest" description="Disordered" evidence="5">
    <location>
        <begin position="1264"/>
        <end position="1463"/>
    </location>
</feature>
<proteinExistence type="predicted"/>
<dbReference type="Pfam" id="PF07679">
    <property type="entry name" value="I-set"/>
    <property type="match status" value="1"/>
</dbReference>
<dbReference type="SMART" id="SM00408">
    <property type="entry name" value="IGc2"/>
    <property type="match status" value="5"/>
</dbReference>
<dbReference type="Pfam" id="PF13927">
    <property type="entry name" value="Ig_3"/>
    <property type="match status" value="2"/>
</dbReference>
<dbReference type="PANTHER" id="PTHR44170">
    <property type="entry name" value="PROTEIN SIDEKICK"/>
    <property type="match status" value="1"/>
</dbReference>
<dbReference type="RefSeq" id="XP_019630713.1">
    <property type="nucleotide sequence ID" value="XM_019775154.1"/>
</dbReference>
<dbReference type="InterPro" id="IPR036116">
    <property type="entry name" value="FN3_sf"/>
</dbReference>
<feature type="region of interest" description="Disordered" evidence="5">
    <location>
        <begin position="1023"/>
        <end position="1171"/>
    </location>
</feature>
<dbReference type="PROSITE" id="PS50853">
    <property type="entry name" value="FN3"/>
    <property type="match status" value="2"/>
</dbReference>
<keyword evidence="6" id="KW-0812">Transmembrane</keyword>
<dbReference type="GO" id="GO:0005886">
    <property type="term" value="C:plasma membrane"/>
    <property type="evidence" value="ECO:0007669"/>
    <property type="project" value="TreeGrafter"/>
</dbReference>
<reference evidence="11" key="1">
    <citation type="submission" date="2025-08" db="UniProtKB">
        <authorList>
            <consortium name="RefSeq"/>
        </authorList>
    </citation>
    <scope>IDENTIFICATION</scope>
    <source>
        <tissue evidence="11">Gonad</tissue>
    </source>
</reference>
<feature type="domain" description="Ig-like" evidence="8">
    <location>
        <begin position="472"/>
        <end position="552"/>
    </location>
</feature>
<evidence type="ECO:0000313" key="11">
    <source>
        <dbReference type="RefSeq" id="XP_019630713.1"/>
    </source>
</evidence>
<feature type="domain" description="Ig-like" evidence="8">
    <location>
        <begin position="377"/>
        <end position="467"/>
    </location>
</feature>
<evidence type="ECO:0000256" key="6">
    <source>
        <dbReference type="SAM" id="Phobius"/>
    </source>
</evidence>
<dbReference type="Pfam" id="PF07686">
    <property type="entry name" value="V-set"/>
    <property type="match status" value="1"/>
</dbReference>
<feature type="chain" id="PRO_5028035941" evidence="7">
    <location>
        <begin position="25"/>
        <end position="1512"/>
    </location>
</feature>
<evidence type="ECO:0000256" key="4">
    <source>
        <dbReference type="SAM" id="Coils"/>
    </source>
</evidence>
<evidence type="ECO:0000256" key="7">
    <source>
        <dbReference type="SAM" id="SignalP"/>
    </source>
</evidence>
<dbReference type="InterPro" id="IPR003961">
    <property type="entry name" value="FN3_dom"/>
</dbReference>
<evidence type="ECO:0000259" key="9">
    <source>
        <dbReference type="PROSITE" id="PS50853"/>
    </source>
</evidence>
<feature type="transmembrane region" description="Helical" evidence="6">
    <location>
        <begin position="855"/>
        <end position="880"/>
    </location>
</feature>
<keyword evidence="10" id="KW-1185">Reference proteome</keyword>
<dbReference type="InterPro" id="IPR013098">
    <property type="entry name" value="Ig_I-set"/>
</dbReference>
<dbReference type="SUPFAM" id="SSF48726">
    <property type="entry name" value="Immunoglobulin"/>
    <property type="match status" value="5"/>
</dbReference>
<feature type="compositionally biased region" description="Low complexity" evidence="5">
    <location>
        <begin position="1089"/>
        <end position="1120"/>
    </location>
</feature>
<dbReference type="SMART" id="SM00060">
    <property type="entry name" value="FN3"/>
    <property type="match status" value="2"/>
</dbReference>
<dbReference type="SMART" id="SM00409">
    <property type="entry name" value="IG"/>
    <property type="match status" value="5"/>
</dbReference>
<feature type="domain" description="Fibronectin type-III" evidence="9">
    <location>
        <begin position="739"/>
        <end position="836"/>
    </location>
</feature>
<evidence type="ECO:0000313" key="10">
    <source>
        <dbReference type="Proteomes" id="UP000515135"/>
    </source>
</evidence>
<keyword evidence="6" id="KW-1133">Transmembrane helix</keyword>
<keyword evidence="7" id="KW-0732">Signal</keyword>
<evidence type="ECO:0000256" key="2">
    <source>
        <dbReference type="ARBA" id="ARBA00023157"/>
    </source>
</evidence>
<dbReference type="SMART" id="SM00406">
    <property type="entry name" value="IGv"/>
    <property type="match status" value="2"/>
</dbReference>
<dbReference type="Proteomes" id="UP000515135">
    <property type="component" value="Unplaced"/>
</dbReference>
<feature type="compositionally biased region" description="Polar residues" evidence="5">
    <location>
        <begin position="1361"/>
        <end position="1386"/>
    </location>
</feature>
<dbReference type="CDD" id="cd00096">
    <property type="entry name" value="Ig"/>
    <property type="match status" value="1"/>
</dbReference>
<feature type="compositionally biased region" description="Polar residues" evidence="5">
    <location>
        <begin position="1264"/>
        <end position="1285"/>
    </location>
</feature>
<feature type="region of interest" description="Disordered" evidence="5">
    <location>
        <begin position="1184"/>
        <end position="1213"/>
    </location>
</feature>